<accession>A0A4R4RHJ7</accession>
<proteinExistence type="predicted"/>
<dbReference type="Proteomes" id="UP000295621">
    <property type="component" value="Unassembled WGS sequence"/>
</dbReference>
<dbReference type="Pfam" id="PF07811">
    <property type="entry name" value="TadE"/>
    <property type="match status" value="1"/>
</dbReference>
<gene>
    <name evidence="4" type="ORF">E1212_21595</name>
</gene>
<evidence type="ECO:0000259" key="3">
    <source>
        <dbReference type="Pfam" id="PF07811"/>
    </source>
</evidence>
<evidence type="ECO:0000256" key="1">
    <source>
        <dbReference type="SAM" id="MobiDB-lite"/>
    </source>
</evidence>
<evidence type="ECO:0000313" key="4">
    <source>
        <dbReference type="EMBL" id="TDC48309.1"/>
    </source>
</evidence>
<dbReference type="EMBL" id="SMKL01000058">
    <property type="protein sequence ID" value="TDC48309.1"/>
    <property type="molecule type" value="Genomic_DNA"/>
</dbReference>
<name>A0A4R4RHJ7_9ACTN</name>
<feature type="region of interest" description="Disordered" evidence="1">
    <location>
        <begin position="1"/>
        <end position="21"/>
    </location>
</feature>
<keyword evidence="2" id="KW-0812">Transmembrane</keyword>
<dbReference type="OrthoDB" id="4220102at2"/>
<evidence type="ECO:0000313" key="5">
    <source>
        <dbReference type="Proteomes" id="UP000295621"/>
    </source>
</evidence>
<keyword evidence="5" id="KW-1185">Reference proteome</keyword>
<sequence>MSRRPRDGQRRPVTSSLTAPVAPRDLAVAARRSRRPPGRPERGAATLELVVLFPVVLLITFGVIEGALWYHARNVALAAAEEGVRAATSNGATVADGVAEARSFAQEAGADGVLSAVAVSASGGDTEVTITVEGSSQSLFPGWSGHLVSQSASGPVERFTGPD</sequence>
<evidence type="ECO:0000256" key="2">
    <source>
        <dbReference type="SAM" id="Phobius"/>
    </source>
</evidence>
<keyword evidence="2" id="KW-1133">Transmembrane helix</keyword>
<feature type="domain" description="TadE-like" evidence="3">
    <location>
        <begin position="43"/>
        <end position="85"/>
    </location>
</feature>
<feature type="transmembrane region" description="Helical" evidence="2">
    <location>
        <begin position="49"/>
        <end position="70"/>
    </location>
</feature>
<keyword evidence="2" id="KW-0472">Membrane</keyword>
<dbReference type="InterPro" id="IPR012495">
    <property type="entry name" value="TadE-like_dom"/>
</dbReference>
<comment type="caution">
    <text evidence="4">The sequence shown here is derived from an EMBL/GenBank/DDBJ whole genome shotgun (WGS) entry which is preliminary data.</text>
</comment>
<dbReference type="AlphaFoldDB" id="A0A4R4RHJ7"/>
<feature type="compositionally biased region" description="Basic and acidic residues" evidence="1">
    <location>
        <begin position="1"/>
        <end position="10"/>
    </location>
</feature>
<protein>
    <submittedName>
        <fullName evidence="4">Pilus assembly protein</fullName>
    </submittedName>
</protein>
<organism evidence="4 5">
    <name type="scientific">Jiangella ureilytica</name>
    <dbReference type="NCBI Taxonomy" id="2530374"/>
    <lineage>
        <taxon>Bacteria</taxon>
        <taxon>Bacillati</taxon>
        <taxon>Actinomycetota</taxon>
        <taxon>Actinomycetes</taxon>
        <taxon>Jiangellales</taxon>
        <taxon>Jiangellaceae</taxon>
        <taxon>Jiangella</taxon>
    </lineage>
</organism>
<reference evidence="4 5" key="1">
    <citation type="submission" date="2019-02" db="EMBL/GenBank/DDBJ databases">
        <title>Draft genome sequences of novel Actinobacteria.</title>
        <authorList>
            <person name="Sahin N."/>
            <person name="Ay H."/>
            <person name="Saygin H."/>
        </authorList>
    </citation>
    <scope>NUCLEOTIDE SEQUENCE [LARGE SCALE GENOMIC DNA]</scope>
    <source>
        <strain evidence="4 5">KC603</strain>
    </source>
</reference>